<feature type="site" description="Deprotonates C-terminal active site Cys" evidence="4">
    <location>
        <position position="25"/>
    </location>
</feature>
<evidence type="ECO:0000256" key="5">
    <source>
        <dbReference type="PIRSR" id="PIRSR000077-4"/>
    </source>
</evidence>
<evidence type="ECO:0000256" key="4">
    <source>
        <dbReference type="PIRSR" id="PIRSR000077-1"/>
    </source>
</evidence>
<gene>
    <name evidence="7" type="primary">trxA</name>
    <name evidence="7" type="ORF">SKUN_00321</name>
</gene>
<dbReference type="Pfam" id="PF00085">
    <property type="entry name" value="Thioredoxin"/>
    <property type="match status" value="1"/>
</dbReference>
<dbReference type="InterPro" id="IPR013766">
    <property type="entry name" value="Thioredoxin_domain"/>
</dbReference>
<feature type="disulfide bond" description="Redox-active" evidence="5">
    <location>
        <begin position="31"/>
        <end position="34"/>
    </location>
</feature>
<dbReference type="InterPro" id="IPR005746">
    <property type="entry name" value="Thioredoxin"/>
</dbReference>
<feature type="domain" description="Thioredoxin" evidence="6">
    <location>
        <begin position="1"/>
        <end position="103"/>
    </location>
</feature>
<dbReference type="RefSeq" id="WP_053390563.1">
    <property type="nucleotide sequence ID" value="NZ_CP010899.1"/>
</dbReference>
<proteinExistence type="inferred from homology"/>
<name>A0A0K2JFP5_SPIKU</name>
<dbReference type="PATRIC" id="fig|273035.7.peg.380"/>
<dbReference type="Proteomes" id="UP000062963">
    <property type="component" value="Chromosome"/>
</dbReference>
<evidence type="ECO:0000313" key="8">
    <source>
        <dbReference type="Proteomes" id="UP000062963"/>
    </source>
</evidence>
<dbReference type="AlphaFoldDB" id="A0A0K2JFP5"/>
<dbReference type="NCBIfam" id="TIGR01068">
    <property type="entry name" value="thioredoxin"/>
    <property type="match status" value="1"/>
</dbReference>
<keyword evidence="1 5" id="KW-1015">Disulfide bond</keyword>
<dbReference type="Gene3D" id="3.40.30.10">
    <property type="entry name" value="Glutaredoxin"/>
    <property type="match status" value="1"/>
</dbReference>
<sequence length="103" mass="11646">MAVNEVKNIDEFEKKIGDAKLTLVDFYADWCGPCKMIAPIINELAKTRSDVNFIKVNVDFLQDLAQHYGILSIPTLIIFQNGNELKRKTGFVTANEIEQDLLS</sequence>
<feature type="active site" description="Nucleophile" evidence="4">
    <location>
        <position position="31"/>
    </location>
</feature>
<dbReference type="PIRSF" id="PIRSF000077">
    <property type="entry name" value="Thioredoxin"/>
    <property type="match status" value="1"/>
</dbReference>
<dbReference type="PROSITE" id="PS00194">
    <property type="entry name" value="THIOREDOXIN_1"/>
    <property type="match status" value="1"/>
</dbReference>
<dbReference type="PRINTS" id="PR00421">
    <property type="entry name" value="THIOREDOXIN"/>
</dbReference>
<dbReference type="OrthoDB" id="9790390at2"/>
<evidence type="ECO:0000256" key="1">
    <source>
        <dbReference type="ARBA" id="ARBA00023157"/>
    </source>
</evidence>
<feature type="active site" description="Nucleophile" evidence="4">
    <location>
        <position position="34"/>
    </location>
</feature>
<dbReference type="KEGG" id="skn:SKUN_00321"/>
<reference evidence="7 8" key="1">
    <citation type="journal article" date="2015" name="Genome Announc.">
        <title>Complete Genome Sequence of Spiroplasma kunkelii Strain CR2-3x, Causal Agent of Corn Stunt Disease in Zea mays L.</title>
        <authorList>
            <person name="Davis R.E."/>
            <person name="Shao J."/>
            <person name="Dally E.L."/>
            <person name="Zhao Y."/>
            <person name="Gasparich G.E."/>
            <person name="Gaynor B.J."/>
            <person name="Athey J.C."/>
            <person name="Harrison N.A."/>
            <person name="Donofrio N."/>
        </authorList>
    </citation>
    <scope>NUCLEOTIDE SEQUENCE [LARGE SCALE GENOMIC DNA]</scope>
    <source>
        <strain evidence="7 8">CR2-3x</strain>
    </source>
</reference>
<keyword evidence="8" id="KW-1185">Reference proteome</keyword>
<dbReference type="PROSITE" id="PS51352">
    <property type="entry name" value="THIOREDOXIN_2"/>
    <property type="match status" value="1"/>
</dbReference>
<feature type="site" description="Contributes to redox potential value" evidence="4">
    <location>
        <position position="32"/>
    </location>
</feature>
<dbReference type="SUPFAM" id="SSF52833">
    <property type="entry name" value="Thioredoxin-like"/>
    <property type="match status" value="1"/>
</dbReference>
<comment type="similarity">
    <text evidence="3">Belongs to the thioredoxin family.</text>
</comment>
<evidence type="ECO:0000256" key="2">
    <source>
        <dbReference type="NCBIfam" id="TIGR01068"/>
    </source>
</evidence>
<evidence type="ECO:0000313" key="7">
    <source>
        <dbReference type="EMBL" id="ALA97238.1"/>
    </source>
</evidence>
<dbReference type="STRING" id="273035.SKUN_00321"/>
<feature type="site" description="Contributes to redox potential value" evidence="4">
    <location>
        <position position="33"/>
    </location>
</feature>
<keyword evidence="5" id="KW-0676">Redox-active center</keyword>
<dbReference type="EMBL" id="CP010899">
    <property type="protein sequence ID" value="ALA97238.1"/>
    <property type="molecule type" value="Genomic_DNA"/>
</dbReference>
<organism evidence="7 8">
    <name type="scientific">Spiroplasma kunkelii CR2-3x</name>
    <dbReference type="NCBI Taxonomy" id="273035"/>
    <lineage>
        <taxon>Bacteria</taxon>
        <taxon>Bacillati</taxon>
        <taxon>Mycoplasmatota</taxon>
        <taxon>Mollicutes</taxon>
        <taxon>Entomoplasmatales</taxon>
        <taxon>Spiroplasmataceae</taxon>
        <taxon>Spiroplasma</taxon>
    </lineage>
</organism>
<evidence type="ECO:0000256" key="3">
    <source>
        <dbReference type="PIRNR" id="PIRNR000077"/>
    </source>
</evidence>
<dbReference type="PANTHER" id="PTHR46115">
    <property type="entry name" value="THIOREDOXIN-LIKE PROTEIN 1"/>
    <property type="match status" value="1"/>
</dbReference>
<accession>A0A0K2JFP5</accession>
<dbReference type="InterPro" id="IPR036249">
    <property type="entry name" value="Thioredoxin-like_sf"/>
</dbReference>
<dbReference type="GO" id="GO:0015035">
    <property type="term" value="F:protein-disulfide reductase activity"/>
    <property type="evidence" value="ECO:0007669"/>
    <property type="project" value="UniProtKB-UniRule"/>
</dbReference>
<dbReference type="CDD" id="cd02947">
    <property type="entry name" value="TRX_family"/>
    <property type="match status" value="1"/>
</dbReference>
<protein>
    <recommendedName>
        <fullName evidence="2 3">Thioredoxin</fullName>
    </recommendedName>
</protein>
<dbReference type="InterPro" id="IPR017937">
    <property type="entry name" value="Thioredoxin_CS"/>
</dbReference>
<evidence type="ECO:0000259" key="6">
    <source>
        <dbReference type="PROSITE" id="PS51352"/>
    </source>
</evidence>